<evidence type="ECO:0000259" key="4">
    <source>
        <dbReference type="PROSITE" id="PS50850"/>
    </source>
</evidence>
<feature type="transmembrane region" description="Helical" evidence="3">
    <location>
        <begin position="454"/>
        <end position="474"/>
    </location>
</feature>
<dbReference type="OrthoDB" id="10016898at2759"/>
<dbReference type="SUPFAM" id="SSF103473">
    <property type="entry name" value="MFS general substrate transporter"/>
    <property type="match status" value="1"/>
</dbReference>
<evidence type="ECO:0000313" key="5">
    <source>
        <dbReference type="EnsemblMetazoa" id="XP_038057244.1"/>
    </source>
</evidence>
<dbReference type="Gene3D" id="1.20.1250.20">
    <property type="entry name" value="MFS general substrate transporter like domains"/>
    <property type="match status" value="1"/>
</dbReference>
<dbReference type="Proteomes" id="UP000887568">
    <property type="component" value="Unplaced"/>
</dbReference>
<protein>
    <recommendedName>
        <fullName evidence="4">Major facilitator superfamily (MFS) profile domain-containing protein</fullName>
    </recommendedName>
</protein>
<keyword evidence="6" id="KW-1185">Reference proteome</keyword>
<feature type="transmembrane region" description="Helical" evidence="3">
    <location>
        <begin position="481"/>
        <end position="501"/>
    </location>
</feature>
<dbReference type="RefSeq" id="XP_038057244.1">
    <property type="nucleotide sequence ID" value="XM_038201316.1"/>
</dbReference>
<organism evidence="5 6">
    <name type="scientific">Patiria miniata</name>
    <name type="common">Bat star</name>
    <name type="synonym">Asterina miniata</name>
    <dbReference type="NCBI Taxonomy" id="46514"/>
    <lineage>
        <taxon>Eukaryota</taxon>
        <taxon>Metazoa</taxon>
        <taxon>Echinodermata</taxon>
        <taxon>Eleutherozoa</taxon>
        <taxon>Asterozoa</taxon>
        <taxon>Asteroidea</taxon>
        <taxon>Valvatacea</taxon>
        <taxon>Valvatida</taxon>
        <taxon>Asterinidae</taxon>
        <taxon>Patiria</taxon>
    </lineage>
</organism>
<dbReference type="AlphaFoldDB" id="A0A914A0N7"/>
<name>A0A914A0N7_PATMI</name>
<feature type="region of interest" description="Disordered" evidence="2">
    <location>
        <begin position="14"/>
        <end position="38"/>
    </location>
</feature>
<accession>A0A914A0N7</accession>
<evidence type="ECO:0000313" key="6">
    <source>
        <dbReference type="Proteomes" id="UP000887568"/>
    </source>
</evidence>
<dbReference type="PANTHER" id="PTHR11360:SF172">
    <property type="entry name" value="MAJOR FACILITATOR SUPERFAMILY (MFS) PROFILE DOMAIN-CONTAINING PROTEIN"/>
    <property type="match status" value="1"/>
</dbReference>
<dbReference type="InterPro" id="IPR036259">
    <property type="entry name" value="MFS_trans_sf"/>
</dbReference>
<reference evidence="5" key="1">
    <citation type="submission" date="2022-11" db="UniProtKB">
        <authorList>
            <consortium name="EnsemblMetazoa"/>
        </authorList>
    </citation>
    <scope>IDENTIFICATION</scope>
</reference>
<dbReference type="InterPro" id="IPR050327">
    <property type="entry name" value="Proton-linked_MCT"/>
</dbReference>
<keyword evidence="3" id="KW-0812">Transmembrane</keyword>
<feature type="transmembrane region" description="Helical" evidence="3">
    <location>
        <begin position="415"/>
        <end position="434"/>
    </location>
</feature>
<proteinExistence type="predicted"/>
<dbReference type="InterPro" id="IPR011701">
    <property type="entry name" value="MFS"/>
</dbReference>
<keyword evidence="3" id="KW-1133">Transmembrane helix</keyword>
<dbReference type="EnsemblMetazoa" id="XM_038201316.1">
    <property type="protein sequence ID" value="XP_038057244.1"/>
    <property type="gene ID" value="LOC119728881"/>
</dbReference>
<feature type="transmembrane region" description="Helical" evidence="3">
    <location>
        <begin position="323"/>
        <end position="345"/>
    </location>
</feature>
<dbReference type="GO" id="GO:0008028">
    <property type="term" value="F:monocarboxylic acid transmembrane transporter activity"/>
    <property type="evidence" value="ECO:0007669"/>
    <property type="project" value="TreeGrafter"/>
</dbReference>
<dbReference type="PANTHER" id="PTHR11360">
    <property type="entry name" value="MONOCARBOXYLATE TRANSPORTER"/>
    <property type="match status" value="1"/>
</dbReference>
<keyword evidence="3" id="KW-0472">Membrane</keyword>
<evidence type="ECO:0000256" key="2">
    <source>
        <dbReference type="SAM" id="MobiDB-lite"/>
    </source>
</evidence>
<feature type="transmembrane region" description="Helical" evidence="3">
    <location>
        <begin position="121"/>
        <end position="141"/>
    </location>
</feature>
<evidence type="ECO:0000256" key="3">
    <source>
        <dbReference type="SAM" id="Phobius"/>
    </source>
</evidence>
<feature type="transmembrane region" description="Helical" evidence="3">
    <location>
        <begin position="215"/>
        <end position="236"/>
    </location>
</feature>
<sequence length="545" mass="60098">MVFEEELVMDSEERVPLSSRSLYTPSPPSTPGPSHVTIDPARFHLPGMPDHNNSALANGGEKLPFNKAGTHRKIPFYNKGWGRRGNRRAWMICLAGFILDIPFMGMVMSFGELLLPLLDTFGGSTAAISWVGSIAFGMAYVGNPISTPLYNRFGCRRVSMVGVFLGATALFLCSFVTEFWWMFATYSLMFGCATNLCYNPPLILTGAWFPVKNHVLATCALVAGIPFGSLVMNPVCQSLVETVGLRNTYRTLAALALVIGIPCCLVFKQPPLEDEDDTRSLEGSIESTEVDGEWLTEMIKQEKEPPIRKLFGVRVSLWLDPVYILYMVGQLFKGIGYVFPFIHLIRFMDTIGIEPSSGAIIMTIKGAADMVGRFSAGVLGEKLPFPLIHMYVICPCIMAIATYLCTFAKSFVAMFFYALAIGFFNGVFNALIFSTTTSLFDRDSAKEAWSFCQVPPGIAIIIGPGIAGMVYDLSKSYIVDFYVNTAVFEVAMITFLLVPAIQLCRRLRSPTVVEGGGNDGSTNVMEMSQFERQRKIMANGYQSMK</sequence>
<feature type="domain" description="Major facilitator superfamily (MFS) profile" evidence="4">
    <location>
        <begin position="88"/>
        <end position="502"/>
    </location>
</feature>
<comment type="subcellular location">
    <subcellularLocation>
        <location evidence="1">Membrane</location>
        <topology evidence="1">Multi-pass membrane protein</topology>
    </subcellularLocation>
</comment>
<feature type="transmembrane region" description="Helical" evidence="3">
    <location>
        <begin position="388"/>
        <end position="408"/>
    </location>
</feature>
<feature type="transmembrane region" description="Helical" evidence="3">
    <location>
        <begin position="248"/>
        <end position="268"/>
    </location>
</feature>
<dbReference type="GO" id="GO:0016020">
    <property type="term" value="C:membrane"/>
    <property type="evidence" value="ECO:0007669"/>
    <property type="project" value="UniProtKB-SubCell"/>
</dbReference>
<dbReference type="GeneID" id="119728881"/>
<evidence type="ECO:0000256" key="1">
    <source>
        <dbReference type="ARBA" id="ARBA00004141"/>
    </source>
</evidence>
<dbReference type="OMA" id="VFPFIHL"/>
<dbReference type="PROSITE" id="PS50850">
    <property type="entry name" value="MFS"/>
    <property type="match status" value="1"/>
</dbReference>
<dbReference type="Pfam" id="PF07690">
    <property type="entry name" value="MFS_1"/>
    <property type="match status" value="1"/>
</dbReference>
<feature type="transmembrane region" description="Helical" evidence="3">
    <location>
        <begin position="161"/>
        <end position="181"/>
    </location>
</feature>
<feature type="transmembrane region" description="Helical" evidence="3">
    <location>
        <begin position="89"/>
        <end position="109"/>
    </location>
</feature>
<dbReference type="InterPro" id="IPR020846">
    <property type="entry name" value="MFS_dom"/>
</dbReference>